<dbReference type="OMA" id="PYMPACL"/>
<keyword evidence="7" id="KW-1185">Reference proteome</keyword>
<dbReference type="EnsemblPlants" id="OB03G28810.1">
    <property type="protein sequence ID" value="OB03G28810.1"/>
    <property type="gene ID" value="OB03G28810"/>
</dbReference>
<dbReference type="EC" id="2.4.1.-" evidence="5"/>
<sequence>MAMAKPTVVLLPVWASGHFMPALEAAKRLVAALGADLFSLTVLVMRPPTPDSASERVPPPVARESSSHGATGVEVAFVHLPHVDPPTDCATVEEFTSRYIRLHAPRVRAAVSPRAAALVVEFTSTDIFDVARELGLPAYVYFASSAAMLALMLRLPALHHEMPTEFGEMDGGHYVRVPGLPPVPASFMPASVMSKKSPSYGDTLYHGGRLVDAAGIIVNTAVELEPAGGAAIAEGQCTPGRPAPPLYPIGPVISSAGAQSDGNHECIRWLDAQPQASVVLLCFGSLGFLGAAQVREAATALERSEHRFLWVLRTSPAAGADHLDGILPEGFLDRTAAAGGLVWPLWAPQREILAHAAVGGFVTHCGWNSVLEAVWSGVPMAPWPLYAEQHLNAFELVAAMGVAVRMEVDRKRSNFVEARELEHAVRCLMEEEEEEGRRARRRAAEAMAACRKAVDAGGSSDASLHSVAARMRNDTKW</sequence>
<evidence type="ECO:0000313" key="7">
    <source>
        <dbReference type="Proteomes" id="UP000006038"/>
    </source>
</evidence>
<dbReference type="GO" id="GO:0035251">
    <property type="term" value="F:UDP-glucosyltransferase activity"/>
    <property type="evidence" value="ECO:0007669"/>
    <property type="project" value="InterPro"/>
</dbReference>
<evidence type="ECO:0000256" key="1">
    <source>
        <dbReference type="ARBA" id="ARBA00009995"/>
    </source>
</evidence>
<dbReference type="Gene3D" id="3.40.50.2000">
    <property type="entry name" value="Glycogen Phosphorylase B"/>
    <property type="match status" value="2"/>
</dbReference>
<dbReference type="InterPro" id="IPR050481">
    <property type="entry name" value="UDP-glycosyltransf_plant"/>
</dbReference>
<dbReference type="PANTHER" id="PTHR48048">
    <property type="entry name" value="GLYCOSYLTRANSFERASE"/>
    <property type="match status" value="1"/>
</dbReference>
<comment type="similarity">
    <text evidence="1 4">Belongs to the UDP-glycosyltransferase family.</text>
</comment>
<organism evidence="6">
    <name type="scientific">Oryza brachyantha</name>
    <name type="common">malo sina</name>
    <dbReference type="NCBI Taxonomy" id="4533"/>
    <lineage>
        <taxon>Eukaryota</taxon>
        <taxon>Viridiplantae</taxon>
        <taxon>Streptophyta</taxon>
        <taxon>Embryophyta</taxon>
        <taxon>Tracheophyta</taxon>
        <taxon>Spermatophyta</taxon>
        <taxon>Magnoliopsida</taxon>
        <taxon>Liliopsida</taxon>
        <taxon>Poales</taxon>
        <taxon>Poaceae</taxon>
        <taxon>BOP clade</taxon>
        <taxon>Oryzoideae</taxon>
        <taxon>Oryzeae</taxon>
        <taxon>Oryzinae</taxon>
        <taxon>Oryza</taxon>
    </lineage>
</organism>
<evidence type="ECO:0000256" key="5">
    <source>
        <dbReference type="RuleBase" id="RU362057"/>
    </source>
</evidence>
<proteinExistence type="inferred from homology"/>
<reference evidence="6" key="1">
    <citation type="journal article" date="2013" name="Nat. Commun.">
        <title>Whole-genome sequencing of Oryza brachyantha reveals mechanisms underlying Oryza genome evolution.</title>
        <authorList>
            <person name="Chen J."/>
            <person name="Huang Q."/>
            <person name="Gao D."/>
            <person name="Wang J."/>
            <person name="Lang Y."/>
            <person name="Liu T."/>
            <person name="Li B."/>
            <person name="Bai Z."/>
            <person name="Luis Goicoechea J."/>
            <person name="Liang C."/>
            <person name="Chen C."/>
            <person name="Zhang W."/>
            <person name="Sun S."/>
            <person name="Liao Y."/>
            <person name="Zhang X."/>
            <person name="Yang L."/>
            <person name="Song C."/>
            <person name="Wang M."/>
            <person name="Shi J."/>
            <person name="Liu G."/>
            <person name="Liu J."/>
            <person name="Zhou H."/>
            <person name="Zhou W."/>
            <person name="Yu Q."/>
            <person name="An N."/>
            <person name="Chen Y."/>
            <person name="Cai Q."/>
            <person name="Wang B."/>
            <person name="Liu B."/>
            <person name="Min J."/>
            <person name="Huang Y."/>
            <person name="Wu H."/>
            <person name="Li Z."/>
            <person name="Zhang Y."/>
            <person name="Yin Y."/>
            <person name="Song W."/>
            <person name="Jiang J."/>
            <person name="Jackson S.A."/>
            <person name="Wing R.A."/>
            <person name="Wang J."/>
            <person name="Chen M."/>
        </authorList>
    </citation>
    <scope>NUCLEOTIDE SEQUENCE [LARGE SCALE GENOMIC DNA]</scope>
    <source>
        <strain evidence="6">cv. IRGC 101232</strain>
    </source>
</reference>
<dbReference type="CDD" id="cd03784">
    <property type="entry name" value="GT1_Gtf-like"/>
    <property type="match status" value="1"/>
</dbReference>
<dbReference type="SUPFAM" id="SSF53756">
    <property type="entry name" value="UDP-Glycosyltransferase/glycogen phosphorylase"/>
    <property type="match status" value="1"/>
</dbReference>
<dbReference type="InterPro" id="IPR035595">
    <property type="entry name" value="UDP_glycos_trans_CS"/>
</dbReference>
<dbReference type="FunFam" id="3.40.50.2000:FF:000056">
    <property type="entry name" value="Glycosyltransferase"/>
    <property type="match status" value="1"/>
</dbReference>
<accession>J3LPA5</accession>
<name>J3LPA5_ORYBR</name>
<dbReference type="Proteomes" id="UP000006038">
    <property type="component" value="Chromosome 3"/>
</dbReference>
<dbReference type="AlphaFoldDB" id="J3LPA5"/>
<dbReference type="HOGENOM" id="CLU_001724_3_2_1"/>
<dbReference type="Pfam" id="PF00201">
    <property type="entry name" value="UDPGT"/>
    <property type="match status" value="1"/>
</dbReference>
<keyword evidence="3 4" id="KW-0808">Transferase</keyword>
<protein>
    <recommendedName>
        <fullName evidence="5">Glycosyltransferase</fullName>
        <ecNumber evidence="5">2.4.1.-</ecNumber>
    </recommendedName>
</protein>
<reference evidence="6" key="2">
    <citation type="submission" date="2013-04" db="UniProtKB">
        <authorList>
            <consortium name="EnsemblPlants"/>
        </authorList>
    </citation>
    <scope>IDENTIFICATION</scope>
</reference>
<evidence type="ECO:0000256" key="2">
    <source>
        <dbReference type="ARBA" id="ARBA00022676"/>
    </source>
</evidence>
<dbReference type="FunFam" id="3.40.50.2000:FF:000089">
    <property type="entry name" value="Glycosyltransferase"/>
    <property type="match status" value="1"/>
</dbReference>
<evidence type="ECO:0000256" key="3">
    <source>
        <dbReference type="ARBA" id="ARBA00022679"/>
    </source>
</evidence>
<dbReference type="PANTHER" id="PTHR48048:SF30">
    <property type="entry name" value="GLYCOSYLTRANSFERASE"/>
    <property type="match status" value="1"/>
</dbReference>
<evidence type="ECO:0000256" key="4">
    <source>
        <dbReference type="RuleBase" id="RU003718"/>
    </source>
</evidence>
<dbReference type="eggNOG" id="KOG1192">
    <property type="taxonomic scope" value="Eukaryota"/>
</dbReference>
<evidence type="ECO:0000313" key="6">
    <source>
        <dbReference type="EnsemblPlants" id="OB03G28810.1"/>
    </source>
</evidence>
<keyword evidence="2 4" id="KW-0328">Glycosyltransferase</keyword>
<dbReference type="PROSITE" id="PS00375">
    <property type="entry name" value="UDPGT"/>
    <property type="match status" value="1"/>
</dbReference>
<dbReference type="InterPro" id="IPR002213">
    <property type="entry name" value="UDP_glucos_trans"/>
</dbReference>
<dbReference type="Gramene" id="OB03G28810.1">
    <property type="protein sequence ID" value="OB03G28810.1"/>
    <property type="gene ID" value="OB03G28810"/>
</dbReference>